<dbReference type="InterPro" id="IPR011006">
    <property type="entry name" value="CheY-like_superfamily"/>
</dbReference>
<dbReference type="GO" id="GO:0000160">
    <property type="term" value="P:phosphorelay signal transduction system"/>
    <property type="evidence" value="ECO:0007669"/>
    <property type="project" value="InterPro"/>
</dbReference>
<dbReference type="SUPFAM" id="SSF52172">
    <property type="entry name" value="CheY-like"/>
    <property type="match status" value="1"/>
</dbReference>
<protein>
    <submittedName>
        <fullName evidence="3">Response regulator</fullName>
    </submittedName>
</protein>
<dbReference type="Pfam" id="PF00072">
    <property type="entry name" value="Response_reg"/>
    <property type="match status" value="1"/>
</dbReference>
<dbReference type="OrthoDB" id="9789181at2"/>
<feature type="modified residue" description="4-aspartylphosphate" evidence="1">
    <location>
        <position position="60"/>
    </location>
</feature>
<evidence type="ECO:0000313" key="4">
    <source>
        <dbReference type="Proteomes" id="UP000321204"/>
    </source>
</evidence>
<evidence type="ECO:0000256" key="1">
    <source>
        <dbReference type="PROSITE-ProRule" id="PRU00169"/>
    </source>
</evidence>
<feature type="domain" description="Response regulatory" evidence="2">
    <location>
        <begin position="5"/>
        <end position="127"/>
    </location>
</feature>
<dbReference type="KEGG" id="fgg:FSB75_12645"/>
<dbReference type="PANTHER" id="PTHR44520">
    <property type="entry name" value="RESPONSE REGULATOR RCP1-RELATED"/>
    <property type="match status" value="1"/>
</dbReference>
<name>A0A5B8UKK5_9BACT</name>
<reference evidence="3 4" key="1">
    <citation type="journal article" date="2015" name="Int. J. Syst. Evol. Microbiol.">
        <title>Flavisolibacter ginsenosidimutans sp. nov., with ginsenoside-converting activity isolated from soil used for cultivating ginseng.</title>
        <authorList>
            <person name="Zhao Y."/>
            <person name="Liu Q."/>
            <person name="Kang M.S."/>
            <person name="Jin F."/>
            <person name="Yu H."/>
            <person name="Im W.T."/>
        </authorList>
    </citation>
    <scope>NUCLEOTIDE SEQUENCE [LARGE SCALE GENOMIC DNA]</scope>
    <source>
        <strain evidence="3 4">Gsoil 636</strain>
    </source>
</reference>
<gene>
    <name evidence="3" type="ORF">FSB75_12645</name>
</gene>
<dbReference type="AlphaFoldDB" id="A0A5B8UKK5"/>
<dbReference type="PANTHER" id="PTHR44520:SF2">
    <property type="entry name" value="RESPONSE REGULATOR RCP1"/>
    <property type="match status" value="1"/>
</dbReference>
<evidence type="ECO:0000313" key="3">
    <source>
        <dbReference type="EMBL" id="QEC56709.1"/>
    </source>
</evidence>
<proteinExistence type="predicted"/>
<dbReference type="PROSITE" id="PS50110">
    <property type="entry name" value="RESPONSE_REGULATORY"/>
    <property type="match status" value="1"/>
</dbReference>
<dbReference type="EMBL" id="CP042433">
    <property type="protein sequence ID" value="QEC56709.1"/>
    <property type="molecule type" value="Genomic_DNA"/>
</dbReference>
<dbReference type="InterPro" id="IPR052893">
    <property type="entry name" value="TCS_response_regulator"/>
</dbReference>
<keyword evidence="4" id="KW-1185">Reference proteome</keyword>
<dbReference type="RefSeq" id="WP_146787986.1">
    <property type="nucleotide sequence ID" value="NZ_BAABIO010000003.1"/>
</dbReference>
<dbReference type="Gene3D" id="3.40.50.2300">
    <property type="match status" value="1"/>
</dbReference>
<evidence type="ECO:0000259" key="2">
    <source>
        <dbReference type="PROSITE" id="PS50110"/>
    </source>
</evidence>
<sequence>MIAFRVVIVDDDPDDRGLLRDAFEAAGIEPVFAFSSVEPFLQYLFSVKESGELPVLVVTDVNMPGMTGFELLKRLKLTPRFCTIPVVVWSTSNDVEEMNRALRFGAASCVVKPVRMSEYNPLIPRMLHCV</sequence>
<keyword evidence="1" id="KW-0597">Phosphoprotein</keyword>
<accession>A0A5B8UKK5</accession>
<dbReference type="SMART" id="SM00448">
    <property type="entry name" value="REC"/>
    <property type="match status" value="1"/>
</dbReference>
<organism evidence="3 4">
    <name type="scientific">Flavisolibacter ginsenosidimutans</name>
    <dbReference type="NCBI Taxonomy" id="661481"/>
    <lineage>
        <taxon>Bacteria</taxon>
        <taxon>Pseudomonadati</taxon>
        <taxon>Bacteroidota</taxon>
        <taxon>Chitinophagia</taxon>
        <taxon>Chitinophagales</taxon>
        <taxon>Chitinophagaceae</taxon>
        <taxon>Flavisolibacter</taxon>
    </lineage>
</organism>
<dbReference type="Proteomes" id="UP000321204">
    <property type="component" value="Chromosome"/>
</dbReference>
<dbReference type="InterPro" id="IPR001789">
    <property type="entry name" value="Sig_transdc_resp-reg_receiver"/>
</dbReference>